<dbReference type="InterPro" id="IPR017978">
    <property type="entry name" value="GPCR_3_C"/>
</dbReference>
<keyword evidence="3 6" id="KW-1133">Transmembrane helix</keyword>
<protein>
    <recommendedName>
        <fullName evidence="7">G-protein coupled receptors family 3 profile domain-containing protein</fullName>
    </recommendedName>
</protein>
<gene>
    <name evidence="8" type="ORF">AMAG_05909</name>
</gene>
<reference evidence="8 9" key="1">
    <citation type="submission" date="2009-11" db="EMBL/GenBank/DDBJ databases">
        <title>Annotation of Allomyces macrogynus ATCC 38327.</title>
        <authorList>
            <consortium name="The Broad Institute Genome Sequencing Platform"/>
            <person name="Russ C."/>
            <person name="Cuomo C."/>
            <person name="Burger G."/>
            <person name="Gray M.W."/>
            <person name="Holland P.W.H."/>
            <person name="King N."/>
            <person name="Lang F.B.F."/>
            <person name="Roger A.J."/>
            <person name="Ruiz-Trillo I."/>
            <person name="Young S.K."/>
            <person name="Zeng Q."/>
            <person name="Gargeya S."/>
            <person name="Fitzgerald M."/>
            <person name="Haas B."/>
            <person name="Abouelleil A."/>
            <person name="Alvarado L."/>
            <person name="Arachchi H.M."/>
            <person name="Berlin A."/>
            <person name="Chapman S.B."/>
            <person name="Gearin G."/>
            <person name="Goldberg J."/>
            <person name="Griggs A."/>
            <person name="Gujja S."/>
            <person name="Hansen M."/>
            <person name="Heiman D."/>
            <person name="Howarth C."/>
            <person name="Larimer J."/>
            <person name="Lui A."/>
            <person name="MacDonald P.J.P."/>
            <person name="McCowen C."/>
            <person name="Montmayeur A."/>
            <person name="Murphy C."/>
            <person name="Neiman D."/>
            <person name="Pearson M."/>
            <person name="Priest M."/>
            <person name="Roberts A."/>
            <person name="Saif S."/>
            <person name="Shea T."/>
            <person name="Sisk P."/>
            <person name="Stolte C."/>
            <person name="Sykes S."/>
            <person name="Wortman J."/>
            <person name="Nusbaum C."/>
            <person name="Birren B."/>
        </authorList>
    </citation>
    <scope>NUCLEOTIDE SEQUENCE [LARGE SCALE GENOMIC DNA]</scope>
    <source>
        <strain evidence="8 9">ATCC 38327</strain>
    </source>
</reference>
<feature type="transmembrane region" description="Helical" evidence="6">
    <location>
        <begin position="199"/>
        <end position="221"/>
    </location>
</feature>
<evidence type="ECO:0000256" key="3">
    <source>
        <dbReference type="ARBA" id="ARBA00022989"/>
    </source>
</evidence>
<sequence>MSPASIARHAPSTLESGAVNSSLYVFVNRPSSSSKDQYLAISQFIYTGVNLVLGGFSDAATSVASINQLIADWLGIDYCGIPRNTQWNDPPSIVVAAIVAFLVVTIVFLAIRLFYSRDTAAARRIPAEFLVGILVGSLLGSVAPLTFIGTPTLQIYELRVILIGFGFTLMTSCMAAQDFRIYLIVSSPLRRVAADVNRILWQSLVAAWVPEGALIGLWLGLDPLAPFDVMVDNAWRVVVVHVVDAWILIVRSQPHGPVFSLRKLVSVSGPNTAARSFTATFAAGILEVWTRTESELQDWHARLAQTVPVGGQSTMHEPSGRGTHGSPAAAPHTKVTGSARRDEVGCGTSDGHV</sequence>
<evidence type="ECO:0000256" key="5">
    <source>
        <dbReference type="SAM" id="MobiDB-lite"/>
    </source>
</evidence>
<feature type="transmembrane region" description="Helical" evidence="6">
    <location>
        <begin position="93"/>
        <end position="115"/>
    </location>
</feature>
<evidence type="ECO:0000313" key="9">
    <source>
        <dbReference type="Proteomes" id="UP000054350"/>
    </source>
</evidence>
<dbReference type="AlphaFoldDB" id="A0A0L0SDB3"/>
<evidence type="ECO:0000256" key="4">
    <source>
        <dbReference type="ARBA" id="ARBA00023136"/>
    </source>
</evidence>
<dbReference type="Pfam" id="PF00003">
    <property type="entry name" value="7tm_3"/>
    <property type="match status" value="1"/>
</dbReference>
<dbReference type="OrthoDB" id="2157358at2759"/>
<dbReference type="EMBL" id="GG745336">
    <property type="protein sequence ID" value="KNE60528.1"/>
    <property type="molecule type" value="Genomic_DNA"/>
</dbReference>
<comment type="subcellular location">
    <subcellularLocation>
        <location evidence="1">Membrane</location>
        <topology evidence="1">Multi-pass membrane protein</topology>
    </subcellularLocation>
</comment>
<accession>A0A0L0SDB3</accession>
<keyword evidence="2 6" id="KW-0812">Transmembrane</keyword>
<reference evidence="9" key="2">
    <citation type="submission" date="2009-11" db="EMBL/GenBank/DDBJ databases">
        <title>The Genome Sequence of Allomyces macrogynus strain ATCC 38327.</title>
        <authorList>
            <consortium name="The Broad Institute Genome Sequencing Platform"/>
            <person name="Russ C."/>
            <person name="Cuomo C."/>
            <person name="Shea T."/>
            <person name="Young S.K."/>
            <person name="Zeng Q."/>
            <person name="Koehrsen M."/>
            <person name="Haas B."/>
            <person name="Borodovsky M."/>
            <person name="Guigo R."/>
            <person name="Alvarado L."/>
            <person name="Berlin A."/>
            <person name="Borenstein D."/>
            <person name="Chen Z."/>
            <person name="Engels R."/>
            <person name="Freedman E."/>
            <person name="Gellesch M."/>
            <person name="Goldberg J."/>
            <person name="Griggs A."/>
            <person name="Gujja S."/>
            <person name="Heiman D."/>
            <person name="Hepburn T."/>
            <person name="Howarth C."/>
            <person name="Jen D."/>
            <person name="Larson L."/>
            <person name="Lewis B."/>
            <person name="Mehta T."/>
            <person name="Park D."/>
            <person name="Pearson M."/>
            <person name="Roberts A."/>
            <person name="Saif S."/>
            <person name="Shenoy N."/>
            <person name="Sisk P."/>
            <person name="Stolte C."/>
            <person name="Sykes S."/>
            <person name="Walk T."/>
            <person name="White J."/>
            <person name="Yandava C."/>
            <person name="Burger G."/>
            <person name="Gray M.W."/>
            <person name="Holland P.W.H."/>
            <person name="King N."/>
            <person name="Lang F.B.F."/>
            <person name="Roger A.J."/>
            <person name="Ruiz-Trillo I."/>
            <person name="Lander E."/>
            <person name="Nusbaum C."/>
        </authorList>
    </citation>
    <scope>NUCLEOTIDE SEQUENCE [LARGE SCALE GENOMIC DNA]</scope>
    <source>
        <strain evidence="9">ATCC 38327</strain>
    </source>
</reference>
<organism evidence="8 9">
    <name type="scientific">Allomyces macrogynus (strain ATCC 38327)</name>
    <name type="common">Allomyces javanicus var. macrogynus</name>
    <dbReference type="NCBI Taxonomy" id="578462"/>
    <lineage>
        <taxon>Eukaryota</taxon>
        <taxon>Fungi</taxon>
        <taxon>Fungi incertae sedis</taxon>
        <taxon>Blastocladiomycota</taxon>
        <taxon>Blastocladiomycetes</taxon>
        <taxon>Blastocladiales</taxon>
        <taxon>Blastocladiaceae</taxon>
        <taxon>Allomyces</taxon>
    </lineage>
</organism>
<keyword evidence="9" id="KW-1185">Reference proteome</keyword>
<proteinExistence type="predicted"/>
<dbReference type="VEuPathDB" id="FungiDB:AMAG_05909"/>
<evidence type="ECO:0000256" key="1">
    <source>
        <dbReference type="ARBA" id="ARBA00004141"/>
    </source>
</evidence>
<evidence type="ECO:0000256" key="6">
    <source>
        <dbReference type="SAM" id="Phobius"/>
    </source>
</evidence>
<feature type="transmembrane region" description="Helical" evidence="6">
    <location>
        <begin position="160"/>
        <end position="179"/>
    </location>
</feature>
<dbReference type="Proteomes" id="UP000054350">
    <property type="component" value="Unassembled WGS sequence"/>
</dbReference>
<feature type="domain" description="G-protein coupled receptors family 3 profile" evidence="7">
    <location>
        <begin position="86"/>
        <end position="228"/>
    </location>
</feature>
<name>A0A0L0SDB3_ALLM3</name>
<dbReference type="GO" id="GO:0016020">
    <property type="term" value="C:membrane"/>
    <property type="evidence" value="ECO:0007669"/>
    <property type="project" value="UniProtKB-SubCell"/>
</dbReference>
<dbReference type="STRING" id="578462.A0A0L0SDB3"/>
<keyword evidence="4 6" id="KW-0472">Membrane</keyword>
<feature type="transmembrane region" description="Helical" evidence="6">
    <location>
        <begin position="127"/>
        <end position="148"/>
    </location>
</feature>
<dbReference type="GO" id="GO:0004930">
    <property type="term" value="F:G protein-coupled receptor activity"/>
    <property type="evidence" value="ECO:0007669"/>
    <property type="project" value="InterPro"/>
</dbReference>
<evidence type="ECO:0000256" key="2">
    <source>
        <dbReference type="ARBA" id="ARBA00022692"/>
    </source>
</evidence>
<evidence type="ECO:0000259" key="7">
    <source>
        <dbReference type="Pfam" id="PF00003"/>
    </source>
</evidence>
<evidence type="ECO:0000313" key="8">
    <source>
        <dbReference type="EMBL" id="KNE60528.1"/>
    </source>
</evidence>
<feature type="region of interest" description="Disordered" evidence="5">
    <location>
        <begin position="310"/>
        <end position="353"/>
    </location>
</feature>